<dbReference type="GO" id="GO:0016020">
    <property type="term" value="C:membrane"/>
    <property type="evidence" value="ECO:0007669"/>
    <property type="project" value="UniProtKB-SubCell"/>
</dbReference>
<organism evidence="8 9">
    <name type="scientific">Schleiferilactobacillus harbinensis</name>
    <dbReference type="NCBI Taxonomy" id="304207"/>
    <lineage>
        <taxon>Bacteria</taxon>
        <taxon>Bacillati</taxon>
        <taxon>Bacillota</taxon>
        <taxon>Bacilli</taxon>
        <taxon>Lactobacillales</taxon>
        <taxon>Lactobacillaceae</taxon>
        <taxon>Schleiferilactobacillus</taxon>
    </lineage>
</organism>
<evidence type="ECO:0000256" key="6">
    <source>
        <dbReference type="ARBA" id="ARBA00023136"/>
    </source>
</evidence>
<evidence type="ECO:0000256" key="4">
    <source>
        <dbReference type="ARBA" id="ARBA00022692"/>
    </source>
</evidence>
<name>A0A5P8M8K9_9LACO</name>
<protein>
    <submittedName>
        <fullName evidence="8">AEC family transporter</fullName>
    </submittedName>
</protein>
<dbReference type="InterPro" id="IPR004776">
    <property type="entry name" value="Mem_transp_PIN-like"/>
</dbReference>
<evidence type="ECO:0000256" key="2">
    <source>
        <dbReference type="ARBA" id="ARBA00022448"/>
    </source>
</evidence>
<dbReference type="RefSeq" id="WP_152261471.1">
    <property type="nucleotide sequence ID" value="NZ_CP045143.1"/>
</dbReference>
<comment type="subcellular location">
    <subcellularLocation>
        <location evidence="1">Membrane</location>
        <topology evidence="1">Multi-pass membrane protein</topology>
    </subcellularLocation>
</comment>
<evidence type="ECO:0000313" key="9">
    <source>
        <dbReference type="Proteomes" id="UP000326779"/>
    </source>
</evidence>
<keyword evidence="4 7" id="KW-0812">Transmembrane</keyword>
<keyword evidence="3" id="KW-1003">Cell membrane</keyword>
<dbReference type="PANTHER" id="PTHR36838:SF1">
    <property type="entry name" value="SLR1864 PROTEIN"/>
    <property type="match status" value="1"/>
</dbReference>
<feature type="transmembrane region" description="Helical" evidence="7">
    <location>
        <begin position="241"/>
        <end position="263"/>
    </location>
</feature>
<evidence type="ECO:0000313" key="8">
    <source>
        <dbReference type="EMBL" id="QFR24657.1"/>
    </source>
</evidence>
<dbReference type="PANTHER" id="PTHR36838">
    <property type="entry name" value="AUXIN EFFLUX CARRIER FAMILY PROTEIN"/>
    <property type="match status" value="1"/>
</dbReference>
<evidence type="ECO:0000256" key="5">
    <source>
        <dbReference type="ARBA" id="ARBA00022989"/>
    </source>
</evidence>
<feature type="transmembrane region" description="Helical" evidence="7">
    <location>
        <begin position="71"/>
        <end position="89"/>
    </location>
</feature>
<feature type="transmembrane region" description="Helical" evidence="7">
    <location>
        <begin position="210"/>
        <end position="229"/>
    </location>
</feature>
<evidence type="ECO:0000256" key="1">
    <source>
        <dbReference type="ARBA" id="ARBA00004141"/>
    </source>
</evidence>
<accession>A0A5P8M8K9</accession>
<dbReference type="EMBL" id="CP045143">
    <property type="protein sequence ID" value="QFR24657.1"/>
    <property type="molecule type" value="Genomic_DNA"/>
</dbReference>
<dbReference type="Proteomes" id="UP000326779">
    <property type="component" value="Chromosome"/>
</dbReference>
<sequence>MTALFTSVQSILTIVLIIALGYALRRKKWFDDNFAGTISKLLMQIALPASIFTSVLKRLSLDKLVSLSSGLVYGFGGVALGYIVAFLLVKLLKVRPGRRGTFINMFVNANTIFIGLPLNMALFRDKATAYFLMYYVVNTVSTWTLGAFLMSWDDPTKADNPDSGKSTFNWKKLLPPPLLGFLVALVFMFLPFDVMKVSWLSFLINALDYVGSLVTPLSLVYIGIILADAGLNSIRFDRDTVVALLGRFVMAPALITLLIVGGMKMGFSIPSLEAQTLIVQASAPGLAVLPILADNGHGDVEYATNVVTTSTVLFAVVVPIVMVLVQNI</sequence>
<dbReference type="KEGG" id="lhb:D1010_15450"/>
<feature type="transmembrane region" description="Helical" evidence="7">
    <location>
        <begin position="302"/>
        <end position="325"/>
    </location>
</feature>
<keyword evidence="5 7" id="KW-1133">Transmembrane helix</keyword>
<feature type="transmembrane region" description="Helical" evidence="7">
    <location>
        <begin position="6"/>
        <end position="25"/>
    </location>
</feature>
<dbReference type="GO" id="GO:0055085">
    <property type="term" value="P:transmembrane transport"/>
    <property type="evidence" value="ECO:0007669"/>
    <property type="project" value="InterPro"/>
</dbReference>
<dbReference type="AlphaFoldDB" id="A0A5P8M8K9"/>
<feature type="transmembrane region" description="Helical" evidence="7">
    <location>
        <begin position="101"/>
        <end position="123"/>
    </location>
</feature>
<evidence type="ECO:0000256" key="7">
    <source>
        <dbReference type="SAM" id="Phobius"/>
    </source>
</evidence>
<reference evidence="8 9" key="1">
    <citation type="submission" date="2019-10" db="EMBL/GenBank/DDBJ databases">
        <title>The completed genome of Lactobacillus harbinensis M1.</title>
        <authorList>
            <person name="Zheng Y."/>
        </authorList>
    </citation>
    <scope>NUCLEOTIDE SEQUENCE [LARGE SCALE GENOMIC DNA]</scope>
    <source>
        <strain evidence="8 9">M1</strain>
    </source>
</reference>
<dbReference type="Pfam" id="PF03547">
    <property type="entry name" value="Mem_trans"/>
    <property type="match status" value="1"/>
</dbReference>
<proteinExistence type="predicted"/>
<gene>
    <name evidence="8" type="ORF">D1010_15450</name>
</gene>
<keyword evidence="6 7" id="KW-0472">Membrane</keyword>
<feature type="transmembrane region" description="Helical" evidence="7">
    <location>
        <begin position="129"/>
        <end position="152"/>
    </location>
</feature>
<evidence type="ECO:0000256" key="3">
    <source>
        <dbReference type="ARBA" id="ARBA00022475"/>
    </source>
</evidence>
<keyword evidence="2" id="KW-0813">Transport</keyword>